<gene>
    <name evidence="12" type="ORF">BN860_01728g</name>
</gene>
<evidence type="ECO:0000256" key="7">
    <source>
        <dbReference type="ARBA" id="ARBA00022840"/>
    </source>
</evidence>
<evidence type="ECO:0000256" key="5">
    <source>
        <dbReference type="ARBA" id="ARBA00022454"/>
    </source>
</evidence>
<comment type="subcellular location">
    <subcellularLocation>
        <location evidence="2">Chromosome</location>
    </subcellularLocation>
    <subcellularLocation>
        <location evidence="1">Nucleus</location>
    </subcellularLocation>
</comment>
<dbReference type="GO" id="GO:0003697">
    <property type="term" value="F:single-stranded DNA binding"/>
    <property type="evidence" value="ECO:0007669"/>
    <property type="project" value="TreeGrafter"/>
</dbReference>
<dbReference type="CDD" id="cd22879">
    <property type="entry name" value="Smc5_CC_C"/>
    <property type="match status" value="1"/>
</dbReference>
<keyword evidence="9" id="KW-0539">Nucleus</keyword>
<feature type="coiled-coil region" evidence="10">
    <location>
        <begin position="196"/>
        <end position="230"/>
    </location>
</feature>
<feature type="coiled-coil region" evidence="10">
    <location>
        <begin position="326"/>
        <end position="360"/>
    </location>
</feature>
<dbReference type="OrthoDB" id="10254973at2759"/>
<dbReference type="AlphaFoldDB" id="A0A8J2T9W6"/>
<proteinExistence type="inferred from homology"/>
<accession>A0A8J2T9W6</accession>
<feature type="domain" description="Rad50/SbcC-type AAA" evidence="11">
    <location>
        <begin position="39"/>
        <end position="249"/>
    </location>
</feature>
<evidence type="ECO:0000256" key="1">
    <source>
        <dbReference type="ARBA" id="ARBA00004123"/>
    </source>
</evidence>
<evidence type="ECO:0000313" key="12">
    <source>
        <dbReference type="EMBL" id="CDF91706.1"/>
    </source>
</evidence>
<dbReference type="PANTHER" id="PTHR45916:SF1">
    <property type="entry name" value="STRUCTURAL MAINTENANCE OF CHROMOSOMES PROTEIN 5"/>
    <property type="match status" value="1"/>
</dbReference>
<comment type="similarity">
    <text evidence="3">Belongs to the SMC family. SMC5 subfamily.</text>
</comment>
<evidence type="ECO:0000259" key="11">
    <source>
        <dbReference type="Pfam" id="PF13476"/>
    </source>
</evidence>
<keyword evidence="13" id="KW-1185">Reference proteome</keyword>
<dbReference type="SUPFAM" id="SSF52540">
    <property type="entry name" value="P-loop containing nucleoside triphosphate hydrolases"/>
    <property type="match status" value="1"/>
</dbReference>
<evidence type="ECO:0000256" key="2">
    <source>
        <dbReference type="ARBA" id="ARBA00004286"/>
    </source>
</evidence>
<keyword evidence="5" id="KW-0158">Chromosome</keyword>
<dbReference type="Proteomes" id="UP000019375">
    <property type="component" value="Unassembled WGS sequence"/>
</dbReference>
<evidence type="ECO:0000256" key="9">
    <source>
        <dbReference type="ARBA" id="ARBA00023242"/>
    </source>
</evidence>
<keyword evidence="8 10" id="KW-0175">Coiled coil</keyword>
<dbReference type="GO" id="GO:0005524">
    <property type="term" value="F:ATP binding"/>
    <property type="evidence" value="ECO:0007669"/>
    <property type="project" value="UniProtKB-KW"/>
</dbReference>
<evidence type="ECO:0000256" key="10">
    <source>
        <dbReference type="SAM" id="Coils"/>
    </source>
</evidence>
<dbReference type="PANTHER" id="PTHR45916">
    <property type="entry name" value="STRUCTURAL MAINTENANCE OF CHROMOSOMES PROTEIN 5"/>
    <property type="match status" value="1"/>
</dbReference>
<evidence type="ECO:0000256" key="6">
    <source>
        <dbReference type="ARBA" id="ARBA00022741"/>
    </source>
</evidence>
<protein>
    <recommendedName>
        <fullName evidence="4">Structural maintenance of chromosomes protein 5</fullName>
    </recommendedName>
</protein>
<dbReference type="Gene3D" id="3.40.50.300">
    <property type="entry name" value="P-loop containing nucleotide triphosphate hydrolases"/>
    <property type="match status" value="2"/>
</dbReference>
<dbReference type="InterPro" id="IPR038729">
    <property type="entry name" value="Rad50/SbcC_AAA"/>
</dbReference>
<dbReference type="GO" id="GO:0005634">
    <property type="term" value="C:nucleus"/>
    <property type="evidence" value="ECO:0007669"/>
    <property type="project" value="UniProtKB-SubCell"/>
</dbReference>
<keyword evidence="7" id="KW-0067">ATP-binding</keyword>
<evidence type="ECO:0000256" key="4">
    <source>
        <dbReference type="ARBA" id="ARBA00018687"/>
    </source>
</evidence>
<reference evidence="13" key="1">
    <citation type="journal article" date="2013" name="Genome Announc.">
        <title>Genome sequence of the food spoilage yeast Zygosaccharomyces bailii CLIB 213(T).</title>
        <authorList>
            <person name="Galeote V."/>
            <person name="Bigey F."/>
            <person name="Devillers H."/>
            <person name="Neuveglise C."/>
            <person name="Dequin S."/>
        </authorList>
    </citation>
    <scope>NUCLEOTIDE SEQUENCE [LARGE SCALE GENOMIC DNA]</scope>
    <source>
        <strain evidence="13">CLIB 213 / ATCC 58445 / CBS 680 / CCRC 21525 / NBRC 1098 / NCYC 1416 / NRRL Y-2227</strain>
    </source>
</reference>
<feature type="coiled-coil region" evidence="10">
    <location>
        <begin position="270"/>
        <end position="297"/>
    </location>
</feature>
<dbReference type="Pfam" id="PF13476">
    <property type="entry name" value="AAA_23"/>
    <property type="match status" value="1"/>
</dbReference>
<feature type="coiled-coil region" evidence="10">
    <location>
        <begin position="885"/>
        <end position="912"/>
    </location>
</feature>
<dbReference type="InterPro" id="IPR027417">
    <property type="entry name" value="P-loop_NTPase"/>
</dbReference>
<dbReference type="Gene3D" id="1.20.5.170">
    <property type="match status" value="1"/>
</dbReference>
<evidence type="ECO:0000256" key="3">
    <source>
        <dbReference type="ARBA" id="ARBA00010171"/>
    </source>
</evidence>
<dbReference type="GO" id="GO:0000724">
    <property type="term" value="P:double-strand break repair via homologous recombination"/>
    <property type="evidence" value="ECO:0007669"/>
    <property type="project" value="TreeGrafter"/>
</dbReference>
<dbReference type="Gene3D" id="1.20.5.110">
    <property type="match status" value="1"/>
</dbReference>
<keyword evidence="6" id="KW-0547">Nucleotide-binding</keyword>
<dbReference type="GO" id="GO:0007059">
    <property type="term" value="P:chromosome segregation"/>
    <property type="evidence" value="ECO:0007669"/>
    <property type="project" value="UniProtKB-ARBA"/>
</dbReference>
<sequence length="1087" mass="126484">MTLNAANALNLAHYVEQGTKRLKLGTVDHTPFNPGAIIKIRLENFVTYSLAEFDLSPSLNMIIGPNGSGKSTFVCAVCLGLAGKPEYIKRSKRVEEFIKNGEERGSIEITLKNSPVVERIEAVDREDDVIKITRILTKTKSKSEYFINDKPVTESVVKLLISQLNIQLDNLCQFLSQERVEEFARLRSDKLLAETVRSVDSKLINMLELLKELQNKELNVQKELELNKQRFDELTVEKDKLTESVRVYQELEDKKKEIELHSQLLPYVKIKNHKQKLQAYTRDYEEARNNLKSLLKDKKPFNDAKRVFEEKLEEIVHKRDVKDKQLKEDQRDHGKLGEQLETLREDIERKRQQNEYYRNRTKKLESSIAKRKKDLEEKREILKNIQLPSSQLFDELAGQRKELIIKEANLKDAILELDNKASGITHDMRNLEKQMETRLKYLNGNDRIGILDQSPDLREVKNAVLYIRSRPEMRGKILEPPIMSVSAKAPSFAPYLAQCVDYNTSKAFTIVDSDSYEQFSDEILKRYKVNLRELNNDGIRSPVSREDLRNLGFESYLSDFVTGDKRVIEMLCQFCKIHTIPVSRKELTSSQLTRLSNPSKNGSSLFKRIIHGNRVVDFKRSLYGARQFFSIDANIKETPFYQQSVMSEEQKSRIQEEISQLKLKYAAKRQKLDESSKTKSNYKRDLTENSFKSESLAQRVHSLNEVRRNHSLIKTSIESLEVEIRQLLHESKKDVTRKIKHVESEISTQLLNQTKLVREMISHIIKLNQHQKELAEVDIAHVEAQNMDISMAEVLGSFADKEAKLKEDYHNKKKVAKEMRNTEEYRNWMQQIRSYDAETREKLNDRAEEYEKDGNFHLPFIQDIVDRLESEIGMHNHDESSITILSQVERELKQLHKRLPRLVEELKDIKEQIKERRLTLEPKLDEIVSNISKRFSILFKNVGSAGAVNLEKPHLFSEWKIEIMVKFRDNAALKKLDSHTQSGGERAVSTVLYMIALQESTTAPFRVVDEINQGMDSRNERIVHKAMVENACAENTSQYFLITPKLLTELYYHEKMRIHCVMAGSWMPNPTKRSEMVHFGQTSNYVF</sequence>
<evidence type="ECO:0000313" key="13">
    <source>
        <dbReference type="Proteomes" id="UP000019375"/>
    </source>
</evidence>
<name>A0A8J2T9W6_ZYGB2</name>
<dbReference type="EMBL" id="HG316466">
    <property type="protein sequence ID" value="CDF91706.1"/>
    <property type="molecule type" value="Genomic_DNA"/>
</dbReference>
<evidence type="ECO:0000256" key="8">
    <source>
        <dbReference type="ARBA" id="ARBA00023054"/>
    </source>
</evidence>
<organism evidence="12 13">
    <name type="scientific">Zygosaccharomyces bailii (strain CLIB 213 / ATCC 58445 / CBS 680 / BCRC 21525 / NBRC 1098 / NCYC 1416 / NRRL Y-2227)</name>
    <dbReference type="NCBI Taxonomy" id="1333698"/>
    <lineage>
        <taxon>Eukaryota</taxon>
        <taxon>Fungi</taxon>
        <taxon>Dikarya</taxon>
        <taxon>Ascomycota</taxon>
        <taxon>Saccharomycotina</taxon>
        <taxon>Saccharomycetes</taxon>
        <taxon>Saccharomycetales</taxon>
        <taxon>Saccharomycetaceae</taxon>
        <taxon>Zygosaccharomyces</taxon>
    </lineage>
</organism>
<dbReference type="FunFam" id="3.40.50.300:FF:001301">
    <property type="entry name" value="Structural maintenance of chromosomes 5"/>
    <property type="match status" value="1"/>
</dbReference>
<dbReference type="GO" id="GO:0030915">
    <property type="term" value="C:Smc5-Smc6 complex"/>
    <property type="evidence" value="ECO:0007669"/>
    <property type="project" value="UniProtKB-ARBA"/>
</dbReference>